<dbReference type="InterPro" id="IPR010982">
    <property type="entry name" value="Lambda_DNA-bd_dom_sf"/>
</dbReference>
<organism evidence="2 3">
    <name type="scientific">Aliarcobacter skirrowii</name>
    <dbReference type="NCBI Taxonomy" id="28200"/>
    <lineage>
        <taxon>Bacteria</taxon>
        <taxon>Pseudomonadati</taxon>
        <taxon>Campylobacterota</taxon>
        <taxon>Epsilonproteobacteria</taxon>
        <taxon>Campylobacterales</taxon>
        <taxon>Arcobacteraceae</taxon>
        <taxon>Aliarcobacter</taxon>
    </lineage>
</organism>
<dbReference type="CDD" id="cd00093">
    <property type="entry name" value="HTH_XRE"/>
    <property type="match status" value="1"/>
</dbReference>
<dbReference type="SUPFAM" id="SSF47413">
    <property type="entry name" value="lambda repressor-like DNA-binding domains"/>
    <property type="match status" value="1"/>
</dbReference>
<evidence type="ECO:0000313" key="3">
    <source>
        <dbReference type="Proteomes" id="UP001283691"/>
    </source>
</evidence>
<accession>A0AAW9DA61</accession>
<evidence type="ECO:0000259" key="1">
    <source>
        <dbReference type="PROSITE" id="PS50943"/>
    </source>
</evidence>
<dbReference type="Gene3D" id="1.10.260.40">
    <property type="entry name" value="lambda repressor-like DNA-binding domains"/>
    <property type="match status" value="1"/>
</dbReference>
<feature type="domain" description="HTH cro/C1-type" evidence="1">
    <location>
        <begin position="6"/>
        <end position="55"/>
    </location>
</feature>
<proteinExistence type="predicted"/>
<dbReference type="InterPro" id="IPR001387">
    <property type="entry name" value="Cro/C1-type_HTH"/>
</dbReference>
<sequence length="81" mass="9486">MTYYFKMNKLKVTQIAKNLNVSHSAVSQWLSGKTLPSMDKVIKMNELYNIPFEAWKDIKSYINSNLSSIEDKNQLQKEEIK</sequence>
<dbReference type="PROSITE" id="PS50943">
    <property type="entry name" value="HTH_CROC1"/>
    <property type="match status" value="1"/>
</dbReference>
<protein>
    <submittedName>
        <fullName evidence="2">Helix-turn-helix transcriptional regulator</fullName>
    </submittedName>
</protein>
<dbReference type="EMBL" id="JAUQUR010000002">
    <property type="protein sequence ID" value="MDX4069148.1"/>
    <property type="molecule type" value="Genomic_DNA"/>
</dbReference>
<dbReference type="RefSeq" id="WP_319048083.1">
    <property type="nucleotide sequence ID" value="NZ_JAUQUR010000002.1"/>
</dbReference>
<dbReference type="Pfam" id="PF01381">
    <property type="entry name" value="HTH_3"/>
    <property type="match status" value="1"/>
</dbReference>
<dbReference type="GO" id="GO:0003677">
    <property type="term" value="F:DNA binding"/>
    <property type="evidence" value="ECO:0007669"/>
    <property type="project" value="InterPro"/>
</dbReference>
<dbReference type="AlphaFoldDB" id="A0AAW9DA61"/>
<reference evidence="2" key="1">
    <citation type="journal article" date="2023" name="Front. Microbiol.">
        <title>Genomic diversity and taxonomic marker for Arcobacter species.</title>
        <authorList>
            <person name="Zhou G."/>
            <person name="Gu Y."/>
            <person name="Wang H."/>
            <person name="Chen X."/>
            <person name="Zhang X."/>
            <person name="Shao Z."/>
            <person name="Yan X."/>
            <person name="Zhang J."/>
            <person name="Zhang M."/>
        </authorList>
    </citation>
    <scope>NUCLEOTIDE SEQUENCE</scope>
    <source>
        <strain evidence="2">BJSY19SF1-2</strain>
    </source>
</reference>
<gene>
    <name evidence="2" type="ORF">Q6A80_05345</name>
</gene>
<comment type="caution">
    <text evidence="2">The sequence shown here is derived from an EMBL/GenBank/DDBJ whole genome shotgun (WGS) entry which is preliminary data.</text>
</comment>
<name>A0AAW9DA61_9BACT</name>
<dbReference type="Proteomes" id="UP001283691">
    <property type="component" value="Unassembled WGS sequence"/>
</dbReference>
<evidence type="ECO:0000313" key="2">
    <source>
        <dbReference type="EMBL" id="MDX4069148.1"/>
    </source>
</evidence>
<reference evidence="2" key="2">
    <citation type="submission" date="2023-07" db="EMBL/GenBank/DDBJ databases">
        <authorList>
            <person name="Zhang M."/>
            <person name="Zhou G."/>
        </authorList>
    </citation>
    <scope>NUCLEOTIDE SEQUENCE</scope>
    <source>
        <strain evidence="2">BJSY19SF1-2</strain>
    </source>
</reference>